<evidence type="ECO:0000313" key="1">
    <source>
        <dbReference type="EMBL" id="KIJ42184.1"/>
    </source>
</evidence>
<keyword evidence="2" id="KW-1185">Reference proteome</keyword>
<protein>
    <submittedName>
        <fullName evidence="1">Uncharacterized protein</fullName>
    </submittedName>
</protein>
<feature type="non-terminal residue" evidence="1">
    <location>
        <position position="1"/>
    </location>
</feature>
<dbReference type="AlphaFoldDB" id="A0A0C9V5J1"/>
<dbReference type="Proteomes" id="UP000054279">
    <property type="component" value="Unassembled WGS sequence"/>
</dbReference>
<dbReference type="HOGENOM" id="CLU_143913_1_0_1"/>
<dbReference type="OrthoDB" id="3044295at2759"/>
<organism evidence="1 2">
    <name type="scientific">Sphaerobolus stellatus (strain SS14)</name>
    <dbReference type="NCBI Taxonomy" id="990650"/>
    <lineage>
        <taxon>Eukaryota</taxon>
        <taxon>Fungi</taxon>
        <taxon>Dikarya</taxon>
        <taxon>Basidiomycota</taxon>
        <taxon>Agaricomycotina</taxon>
        <taxon>Agaricomycetes</taxon>
        <taxon>Phallomycetidae</taxon>
        <taxon>Geastrales</taxon>
        <taxon>Sphaerobolaceae</taxon>
        <taxon>Sphaerobolus</taxon>
    </lineage>
</organism>
<reference evidence="1 2" key="1">
    <citation type="submission" date="2014-06" db="EMBL/GenBank/DDBJ databases">
        <title>Evolutionary Origins and Diversification of the Mycorrhizal Mutualists.</title>
        <authorList>
            <consortium name="DOE Joint Genome Institute"/>
            <consortium name="Mycorrhizal Genomics Consortium"/>
            <person name="Kohler A."/>
            <person name="Kuo A."/>
            <person name="Nagy L.G."/>
            <person name="Floudas D."/>
            <person name="Copeland A."/>
            <person name="Barry K.W."/>
            <person name="Cichocki N."/>
            <person name="Veneault-Fourrey C."/>
            <person name="LaButti K."/>
            <person name="Lindquist E.A."/>
            <person name="Lipzen A."/>
            <person name="Lundell T."/>
            <person name="Morin E."/>
            <person name="Murat C."/>
            <person name="Riley R."/>
            <person name="Ohm R."/>
            <person name="Sun H."/>
            <person name="Tunlid A."/>
            <person name="Henrissat B."/>
            <person name="Grigoriev I.V."/>
            <person name="Hibbett D.S."/>
            <person name="Martin F."/>
        </authorList>
    </citation>
    <scope>NUCLEOTIDE SEQUENCE [LARGE SCALE GENOMIC DNA]</scope>
    <source>
        <strain evidence="1 2">SS14</strain>
    </source>
</reference>
<dbReference type="EMBL" id="KN837132">
    <property type="protein sequence ID" value="KIJ42184.1"/>
    <property type="molecule type" value="Genomic_DNA"/>
</dbReference>
<sequence>ILYSFLFKFTFLRFKIEFVFLQQCQNFPCHLPMLFQCFCEDKDVINVDNDNSLINELLEDFIHHCLESCRTICQAKEHDQRFKKASVGSESSLPFISLFDANIIVPPSNIKLSKVLGLFQFVDQIRNEG</sequence>
<evidence type="ECO:0000313" key="2">
    <source>
        <dbReference type="Proteomes" id="UP000054279"/>
    </source>
</evidence>
<accession>A0A0C9V5J1</accession>
<proteinExistence type="predicted"/>
<name>A0A0C9V5J1_SPHS4</name>
<gene>
    <name evidence="1" type="ORF">M422DRAFT_171584</name>
</gene>